<proteinExistence type="predicted"/>
<dbReference type="InterPro" id="IPR021255">
    <property type="entry name" value="DUF2807"/>
</dbReference>
<evidence type="ECO:0000259" key="2">
    <source>
        <dbReference type="Pfam" id="PF10988"/>
    </source>
</evidence>
<feature type="domain" description="Putative auto-transporter adhesin head GIN" evidence="2">
    <location>
        <begin position="40"/>
        <end position="233"/>
    </location>
</feature>
<evidence type="ECO:0000313" key="3">
    <source>
        <dbReference type="EMBL" id="TQD39824.1"/>
    </source>
</evidence>
<dbReference type="OrthoDB" id="1466971at2"/>
<dbReference type="AlphaFoldDB" id="A0A507ZU87"/>
<gene>
    <name evidence="3" type="ORF">FKR84_04855</name>
</gene>
<dbReference type="RefSeq" id="WP_141421143.1">
    <property type="nucleotide sequence ID" value="NZ_VIAR01000003.1"/>
</dbReference>
<organism evidence="3 4">
    <name type="scientific">Haloflavibacter putidus</name>
    <dbReference type="NCBI Taxonomy" id="2576776"/>
    <lineage>
        <taxon>Bacteria</taxon>
        <taxon>Pseudomonadati</taxon>
        <taxon>Bacteroidota</taxon>
        <taxon>Flavobacteriia</taxon>
        <taxon>Flavobacteriales</taxon>
        <taxon>Flavobacteriaceae</taxon>
        <taxon>Haloflavibacter</taxon>
    </lineage>
</organism>
<evidence type="ECO:0000313" key="4">
    <source>
        <dbReference type="Proteomes" id="UP000317169"/>
    </source>
</evidence>
<feature type="chain" id="PRO_5021430193" evidence="1">
    <location>
        <begin position="18"/>
        <end position="249"/>
    </location>
</feature>
<reference evidence="3 4" key="1">
    <citation type="submission" date="2019-06" db="EMBL/GenBank/DDBJ databases">
        <title>Flavibacter putida gen. nov., sp. nov., a novel marine bacterium of the family Flavobacteriaceae isolated from coastal seawater.</title>
        <authorList>
            <person name="Feng X."/>
        </authorList>
    </citation>
    <scope>NUCLEOTIDE SEQUENCE [LARGE SCALE GENOMIC DNA]</scope>
    <source>
        <strain evidence="3 4">PLHSN227</strain>
    </source>
</reference>
<dbReference type="Gene3D" id="2.160.20.120">
    <property type="match status" value="1"/>
</dbReference>
<sequence length="249" mass="27844">MKYFLIIVMSFILSACSADWTPDCFRKEGEIISKEIALVNFEEIEVHAGVELFLSKANTQKVVLETGENLAEDITFKLVGNKLVIKNKNTCNFVRDYKVTKVYIESPDLKVIRNASSWTINSLNTLTYDTLQLISEDASLGDTVKTDGDFDLDLQCNSLTIVSNGLSDYFLDGEVANFSINFYSGDGRLESENLLAENIEVYHRGSNTMVINPQQSLIGKIVSTGNILAKNEPPLVQVEELYTGRLLFE</sequence>
<keyword evidence="1" id="KW-0732">Signal</keyword>
<feature type="signal peptide" evidence="1">
    <location>
        <begin position="1"/>
        <end position="17"/>
    </location>
</feature>
<dbReference type="Proteomes" id="UP000317169">
    <property type="component" value="Unassembled WGS sequence"/>
</dbReference>
<dbReference type="PROSITE" id="PS51257">
    <property type="entry name" value="PROKAR_LIPOPROTEIN"/>
    <property type="match status" value="1"/>
</dbReference>
<dbReference type="Pfam" id="PF10988">
    <property type="entry name" value="DUF2807"/>
    <property type="match status" value="1"/>
</dbReference>
<keyword evidence="4" id="KW-1185">Reference proteome</keyword>
<accession>A0A507ZU87</accession>
<protein>
    <submittedName>
        <fullName evidence="3">DUF2807 domain-containing protein</fullName>
    </submittedName>
</protein>
<evidence type="ECO:0000256" key="1">
    <source>
        <dbReference type="SAM" id="SignalP"/>
    </source>
</evidence>
<dbReference type="EMBL" id="VIAR01000003">
    <property type="protein sequence ID" value="TQD39824.1"/>
    <property type="molecule type" value="Genomic_DNA"/>
</dbReference>
<name>A0A507ZU87_9FLAO</name>
<comment type="caution">
    <text evidence="3">The sequence shown here is derived from an EMBL/GenBank/DDBJ whole genome shotgun (WGS) entry which is preliminary data.</text>
</comment>